<dbReference type="STRING" id="13370.A0A448YKI1"/>
<proteinExistence type="predicted"/>
<dbReference type="CDD" id="cd12148">
    <property type="entry name" value="fungal_TF_MHR"/>
    <property type="match status" value="1"/>
</dbReference>
<feature type="compositionally biased region" description="Acidic residues" evidence="6">
    <location>
        <begin position="558"/>
        <end position="584"/>
    </location>
</feature>
<dbReference type="EMBL" id="CAACVR010000012">
    <property type="protein sequence ID" value="VEU21378.1"/>
    <property type="molecule type" value="Genomic_DNA"/>
</dbReference>
<keyword evidence="3" id="KW-0238">DNA-binding</keyword>
<dbReference type="AlphaFoldDB" id="A0A448YKI1"/>
<keyword evidence="2" id="KW-0805">Transcription regulation</keyword>
<evidence type="ECO:0000256" key="2">
    <source>
        <dbReference type="ARBA" id="ARBA00023015"/>
    </source>
</evidence>
<dbReference type="Pfam" id="PF00172">
    <property type="entry name" value="Zn_clus"/>
    <property type="match status" value="1"/>
</dbReference>
<dbReference type="InterPro" id="IPR051089">
    <property type="entry name" value="prtT"/>
</dbReference>
<evidence type="ECO:0000256" key="3">
    <source>
        <dbReference type="ARBA" id="ARBA00023125"/>
    </source>
</evidence>
<dbReference type="PANTHER" id="PTHR31845">
    <property type="entry name" value="FINGER DOMAIN PROTEIN, PUTATIVE-RELATED"/>
    <property type="match status" value="1"/>
</dbReference>
<dbReference type="GO" id="GO:0000976">
    <property type="term" value="F:transcription cis-regulatory region binding"/>
    <property type="evidence" value="ECO:0007669"/>
    <property type="project" value="TreeGrafter"/>
</dbReference>
<feature type="region of interest" description="Disordered" evidence="6">
    <location>
        <begin position="551"/>
        <end position="586"/>
    </location>
</feature>
<dbReference type="SUPFAM" id="SSF57701">
    <property type="entry name" value="Zn2/Cys6 DNA-binding domain"/>
    <property type="match status" value="1"/>
</dbReference>
<dbReference type="Proteomes" id="UP000290900">
    <property type="component" value="Unassembled WGS sequence"/>
</dbReference>
<evidence type="ECO:0000256" key="5">
    <source>
        <dbReference type="ARBA" id="ARBA00023242"/>
    </source>
</evidence>
<evidence type="ECO:0000313" key="8">
    <source>
        <dbReference type="EMBL" id="VEU21378.1"/>
    </source>
</evidence>
<feature type="compositionally biased region" description="Basic residues" evidence="6">
    <location>
        <begin position="54"/>
        <end position="63"/>
    </location>
</feature>
<gene>
    <name evidence="8" type="ORF">BRENAR_LOCUS2111</name>
</gene>
<dbReference type="InterPro" id="IPR001138">
    <property type="entry name" value="Zn2Cys6_DnaBD"/>
</dbReference>
<dbReference type="InterPro" id="IPR036864">
    <property type="entry name" value="Zn2-C6_fun-type_DNA-bd_sf"/>
</dbReference>
<dbReference type="GO" id="GO:0005634">
    <property type="term" value="C:nucleus"/>
    <property type="evidence" value="ECO:0007669"/>
    <property type="project" value="UniProtKB-SubCell"/>
</dbReference>
<keyword evidence="9" id="KW-1185">Reference proteome</keyword>
<dbReference type="GO" id="GO:0008270">
    <property type="term" value="F:zinc ion binding"/>
    <property type="evidence" value="ECO:0007669"/>
    <property type="project" value="InterPro"/>
</dbReference>
<feature type="region of interest" description="Disordered" evidence="6">
    <location>
        <begin position="204"/>
        <end position="223"/>
    </location>
</feature>
<dbReference type="PROSITE" id="PS50048">
    <property type="entry name" value="ZN2_CY6_FUNGAL_2"/>
    <property type="match status" value="1"/>
</dbReference>
<name>A0A448YKI1_BRENA</name>
<evidence type="ECO:0000256" key="1">
    <source>
        <dbReference type="ARBA" id="ARBA00004123"/>
    </source>
</evidence>
<evidence type="ECO:0000259" key="7">
    <source>
        <dbReference type="PROSITE" id="PS50048"/>
    </source>
</evidence>
<dbReference type="Gene3D" id="4.10.240.10">
    <property type="entry name" value="Zn(2)-C6 fungal-type DNA-binding domain"/>
    <property type="match status" value="1"/>
</dbReference>
<comment type="subcellular location">
    <subcellularLocation>
        <location evidence="1">Nucleus</location>
    </subcellularLocation>
</comment>
<keyword evidence="5" id="KW-0539">Nucleus</keyword>
<dbReference type="PANTHER" id="PTHR31845:SF19">
    <property type="entry name" value="TRANSCRIPTION FACTOR DOMAIN-CONTAINING PROTEIN"/>
    <property type="match status" value="1"/>
</dbReference>
<dbReference type="SMART" id="SM00066">
    <property type="entry name" value="GAL4"/>
    <property type="match status" value="1"/>
</dbReference>
<dbReference type="OrthoDB" id="4060227at2759"/>
<dbReference type="CDD" id="cd00067">
    <property type="entry name" value="GAL4"/>
    <property type="match status" value="1"/>
</dbReference>
<accession>A0A448YKI1</accession>
<feature type="region of interest" description="Disordered" evidence="6">
    <location>
        <begin position="1"/>
        <end position="65"/>
    </location>
</feature>
<reference evidence="8 9" key="1">
    <citation type="submission" date="2018-12" db="EMBL/GenBank/DDBJ databases">
        <authorList>
            <person name="Tiukova I."/>
            <person name="Dainat J."/>
        </authorList>
    </citation>
    <scope>NUCLEOTIDE SEQUENCE [LARGE SCALE GENOMIC DNA]</scope>
</reference>
<feature type="domain" description="Zn(2)-C6 fungal-type" evidence="7">
    <location>
        <begin position="64"/>
        <end position="96"/>
    </location>
</feature>
<dbReference type="InParanoid" id="A0A448YKI1"/>
<organism evidence="8 9">
    <name type="scientific">Brettanomyces naardenensis</name>
    <name type="common">Yeast</name>
    <dbReference type="NCBI Taxonomy" id="13370"/>
    <lineage>
        <taxon>Eukaryota</taxon>
        <taxon>Fungi</taxon>
        <taxon>Dikarya</taxon>
        <taxon>Ascomycota</taxon>
        <taxon>Saccharomycotina</taxon>
        <taxon>Pichiomycetes</taxon>
        <taxon>Pichiales</taxon>
        <taxon>Pichiaceae</taxon>
        <taxon>Brettanomyces</taxon>
    </lineage>
</organism>
<protein>
    <submittedName>
        <fullName evidence="8">DEKNAAC102608</fullName>
    </submittedName>
</protein>
<feature type="compositionally biased region" description="Basic and acidic residues" evidence="6">
    <location>
        <begin position="22"/>
        <end position="41"/>
    </location>
</feature>
<evidence type="ECO:0000256" key="6">
    <source>
        <dbReference type="SAM" id="MobiDB-lite"/>
    </source>
</evidence>
<dbReference type="GO" id="GO:0000981">
    <property type="term" value="F:DNA-binding transcription factor activity, RNA polymerase II-specific"/>
    <property type="evidence" value="ECO:0007669"/>
    <property type="project" value="InterPro"/>
</dbReference>
<evidence type="ECO:0000313" key="9">
    <source>
        <dbReference type="Proteomes" id="UP000290900"/>
    </source>
</evidence>
<keyword evidence="4" id="KW-0804">Transcription</keyword>
<evidence type="ECO:0000256" key="4">
    <source>
        <dbReference type="ARBA" id="ARBA00023163"/>
    </source>
</evidence>
<sequence>MQEGGAKTPRPLILPNPTQQRMLEEERRRDGVTTRLTHHDTSVQGKVSSENGKKSPKRERRSKACTNCRRSKVKCEKSDSDQVCKRCRSQGLQCVYEYKIASYKVVGTGTKPETSLPQLNTLPSHRSPEVSRPVAYPTTRIASLLNPAADSKVNWQSSVEDRLSDFDSKLGNIISLLQRQSPEDSRLPRLSVILQNGKLPPLTSLTEPSEYASPNKRRRIDPSTHVSSLDHILSRDDARALFKYFDTNISSQLFGFSIGKYSVDYVWENCPFLVATICCIASIHHPVYSQLFVPLEELIRKLSKEIFVKTPSNEMEAFNTIMALCFCGFWFQKDQMFTGLAIQLAKSVNLISPLNKNSKIPRNDRVKLWYLLYILDGQQSLVFNREAIVDSRDRSLVKDRKLLLGSHGSVSQNENSRGYKHPARRLATNYSDLRLVSQVEYHQAIDCAFSEEAWDLLAPASFGLPFKTNLELERWMVQWTVLLSPLKSCPTWSSKSTLIYYNFAKMHINSTAVRKLQIVDSELPRLEQCDADADWEEDSIKLLNGDSKAKLDTNGNAIDDEDGEDDDDDEEDEDEDEDDDDDELVSQHQQLIKAMSPIQSKKVSSELALSAAETVLNIVLGDPDILSALKYVPIHIHIMLYYAALLVLSPPSYLAATHDKSFKSSLKAIQLVKGLRLAVLANSPTDRDFAKRLVGALTSVLEEKVASLKQEIRHVGDNENKLQQVDDVVNRSQNGILNNRQPHKIMAWPGYDSGHPDHVEELE</sequence>
<dbReference type="PROSITE" id="PS00463">
    <property type="entry name" value="ZN2_CY6_FUNGAL_1"/>
    <property type="match status" value="1"/>
</dbReference>